<dbReference type="GO" id="GO:0016787">
    <property type="term" value="F:hydrolase activity"/>
    <property type="evidence" value="ECO:0007669"/>
    <property type="project" value="UniProtKB-KW"/>
</dbReference>
<dbReference type="Proteomes" id="UP000460221">
    <property type="component" value="Unassembled WGS sequence"/>
</dbReference>
<dbReference type="InterPro" id="IPR000073">
    <property type="entry name" value="AB_hydrolase_1"/>
</dbReference>
<sequence>MLLGEPEQGVPDDAAQLVRLQPGGGRRARRLEGRRGILPVHSSSGHDVARLTSAERGGAVLPVLRSPDGAALLRWAPRRPGPPRVRVLVLHGGNEISESPTRWTDPAVLRMWLIARMLHRRIPDAAVALLRDRIRGWNDSGVEAVDDARWAADVLTGEDADVPVVLVGHSMGGRVAVRVAGDPGIRGAVLLAPWLPDDEPVDTALRARVLVAVQGSADRTCSEESTRSWFSRAGLEGITPIRVLLPGAGHAMVRSLRRWDRLTRRGVEAVLRTPARP</sequence>
<gene>
    <name evidence="2" type="ORF">GIS00_19280</name>
</gene>
<dbReference type="Pfam" id="PF12697">
    <property type="entry name" value="Abhydrolase_6"/>
    <property type="match status" value="1"/>
</dbReference>
<dbReference type="SUPFAM" id="SSF53474">
    <property type="entry name" value="alpha/beta-Hydrolases"/>
    <property type="match status" value="1"/>
</dbReference>
<organism evidence="2 3">
    <name type="scientific">Nakamurella alba</name>
    <dbReference type="NCBI Taxonomy" id="2665158"/>
    <lineage>
        <taxon>Bacteria</taxon>
        <taxon>Bacillati</taxon>
        <taxon>Actinomycetota</taxon>
        <taxon>Actinomycetes</taxon>
        <taxon>Nakamurellales</taxon>
        <taxon>Nakamurellaceae</taxon>
        <taxon>Nakamurella</taxon>
    </lineage>
</organism>
<feature type="domain" description="AB hydrolase-1" evidence="1">
    <location>
        <begin position="87"/>
        <end position="248"/>
    </location>
</feature>
<evidence type="ECO:0000313" key="2">
    <source>
        <dbReference type="EMBL" id="MTD16084.1"/>
    </source>
</evidence>
<comment type="caution">
    <text evidence="2">The sequence shown here is derived from an EMBL/GenBank/DDBJ whole genome shotgun (WGS) entry which is preliminary data.</text>
</comment>
<dbReference type="InterPro" id="IPR029058">
    <property type="entry name" value="AB_hydrolase_fold"/>
</dbReference>
<protein>
    <submittedName>
        <fullName evidence="2">Alpha/beta fold hydrolase</fullName>
    </submittedName>
</protein>
<keyword evidence="2" id="KW-0378">Hydrolase</keyword>
<dbReference type="EMBL" id="WLYK01000008">
    <property type="protein sequence ID" value="MTD16084.1"/>
    <property type="molecule type" value="Genomic_DNA"/>
</dbReference>
<accession>A0A7K1FTG3</accession>
<dbReference type="AlphaFoldDB" id="A0A7K1FTG3"/>
<reference evidence="2 3" key="1">
    <citation type="submission" date="2019-11" db="EMBL/GenBank/DDBJ databases">
        <authorList>
            <person name="Jiang L.-Q."/>
        </authorList>
    </citation>
    <scope>NUCLEOTIDE SEQUENCE [LARGE SCALE GENOMIC DNA]</scope>
    <source>
        <strain evidence="2 3">YIM 132087</strain>
    </source>
</reference>
<dbReference type="Gene3D" id="3.40.50.1820">
    <property type="entry name" value="alpha/beta hydrolase"/>
    <property type="match status" value="1"/>
</dbReference>
<proteinExistence type="predicted"/>
<evidence type="ECO:0000313" key="3">
    <source>
        <dbReference type="Proteomes" id="UP000460221"/>
    </source>
</evidence>
<name>A0A7K1FTG3_9ACTN</name>
<evidence type="ECO:0000259" key="1">
    <source>
        <dbReference type="Pfam" id="PF12697"/>
    </source>
</evidence>
<keyword evidence="3" id="KW-1185">Reference proteome</keyword>